<organism evidence="1">
    <name type="scientific">Echinococcus granulosus</name>
    <name type="common">Hydatid tapeworm</name>
    <dbReference type="NCBI Taxonomy" id="6210"/>
    <lineage>
        <taxon>Eukaryota</taxon>
        <taxon>Metazoa</taxon>
        <taxon>Spiralia</taxon>
        <taxon>Lophotrochozoa</taxon>
        <taxon>Platyhelminthes</taxon>
        <taxon>Cestoda</taxon>
        <taxon>Eucestoda</taxon>
        <taxon>Cyclophyllidea</taxon>
        <taxon>Taeniidae</taxon>
        <taxon>Echinococcus</taxon>
        <taxon>Echinococcus granulosus group</taxon>
    </lineage>
</organism>
<sequence>ELGHPRTPRCAYVAHLTSRWCNVESVSCLPTVACNLSGPPNCLSLEEGRHFRQNLAQLQSSGVNLVSTLKCFCDTASGYCA</sequence>
<dbReference type="EMBL" id="LK028706">
    <property type="protein sequence ID" value="CDS25076.1"/>
    <property type="molecule type" value="Genomic_DNA"/>
</dbReference>
<protein>
    <submittedName>
        <fullName evidence="3">GDNF domain-containing protein</fullName>
    </submittedName>
</protein>
<accession>A0A068WYV8</accession>
<feature type="non-terminal residue" evidence="1">
    <location>
        <position position="1"/>
    </location>
</feature>
<reference evidence="1 2" key="1">
    <citation type="journal article" date="2013" name="Nature">
        <title>The genomes of four tapeworm species reveal adaptations to parasitism.</title>
        <authorList>
            <person name="Tsai I.J."/>
            <person name="Zarowiecki M."/>
            <person name="Holroyd N."/>
            <person name="Garciarrubio A."/>
            <person name="Sanchez-Flores A."/>
            <person name="Brooks K.L."/>
            <person name="Tracey A."/>
            <person name="Bobes R.J."/>
            <person name="Fragoso G."/>
            <person name="Sciutto E."/>
            <person name="Aslett M."/>
            <person name="Beasley H."/>
            <person name="Bennett H.M."/>
            <person name="Cai J."/>
            <person name="Camicia F."/>
            <person name="Clark R."/>
            <person name="Cucher M."/>
            <person name="De Silva N."/>
            <person name="Day T.A."/>
            <person name="Deplazes P."/>
            <person name="Estrada K."/>
            <person name="Fernandez C."/>
            <person name="Holland P.W."/>
            <person name="Hou J."/>
            <person name="Hu S."/>
            <person name="Huckvale T."/>
            <person name="Hung S.S."/>
            <person name="Kamenetzky L."/>
            <person name="Keane J.A."/>
            <person name="Kiss F."/>
            <person name="Koziol U."/>
            <person name="Lambert O."/>
            <person name="Liu K."/>
            <person name="Luo X."/>
            <person name="Luo Y."/>
            <person name="Macchiaroli N."/>
            <person name="Nichol S."/>
            <person name="Paps J."/>
            <person name="Parkinson J."/>
            <person name="Pouchkina-Stantcheva N."/>
            <person name="Riddiford N."/>
            <person name="Rosenzvit M."/>
            <person name="Salinas G."/>
            <person name="Wasmuth J.D."/>
            <person name="Zamanian M."/>
            <person name="Zheng Y."/>
            <person name="Cai X."/>
            <person name="Soberon X."/>
            <person name="Olson P.D."/>
            <person name="Laclette J.P."/>
            <person name="Brehm K."/>
            <person name="Berriman M."/>
            <person name="Garciarrubio A."/>
            <person name="Bobes R.J."/>
            <person name="Fragoso G."/>
            <person name="Sanchez-Flores A."/>
            <person name="Estrada K."/>
            <person name="Cevallos M.A."/>
            <person name="Morett E."/>
            <person name="Gonzalez V."/>
            <person name="Portillo T."/>
            <person name="Ochoa-Leyva A."/>
            <person name="Jose M.V."/>
            <person name="Sciutto E."/>
            <person name="Landa A."/>
            <person name="Jimenez L."/>
            <person name="Valdes V."/>
            <person name="Carrero J.C."/>
            <person name="Larralde C."/>
            <person name="Morales-Montor J."/>
            <person name="Limon-Lason J."/>
            <person name="Soberon X."/>
            <person name="Laclette J.P."/>
        </authorList>
    </citation>
    <scope>NUCLEOTIDE SEQUENCE [LARGE SCALE GENOMIC DNA]</scope>
</reference>
<dbReference type="WBParaSite" id="EgrG_002006800">
    <property type="protein sequence ID" value="EgrG_002006800"/>
    <property type="gene ID" value="EgrG_002006800"/>
</dbReference>
<name>A0A068WYV8_ECHGR</name>
<evidence type="ECO:0000313" key="3">
    <source>
        <dbReference type="WBParaSite" id="EgrG_002006800"/>
    </source>
</evidence>
<evidence type="ECO:0000313" key="2">
    <source>
        <dbReference type="Proteomes" id="UP000492820"/>
    </source>
</evidence>
<dbReference type="Proteomes" id="UP000492820">
    <property type="component" value="Unassembled WGS sequence"/>
</dbReference>
<gene>
    <name evidence="1" type="ORF">EgrG_002006800</name>
</gene>
<reference evidence="1" key="2">
    <citation type="submission" date="2014-06" db="EMBL/GenBank/DDBJ databases">
        <authorList>
            <person name="Aslett M."/>
        </authorList>
    </citation>
    <scope>NUCLEOTIDE SEQUENCE</scope>
</reference>
<dbReference type="AlphaFoldDB" id="A0A068WYV8"/>
<reference evidence="3" key="3">
    <citation type="submission" date="2020-10" db="UniProtKB">
        <authorList>
            <consortium name="WormBaseParasite"/>
        </authorList>
    </citation>
    <scope>IDENTIFICATION</scope>
</reference>
<evidence type="ECO:0000313" key="1">
    <source>
        <dbReference type="EMBL" id="CDS25076.1"/>
    </source>
</evidence>
<proteinExistence type="predicted"/>